<dbReference type="PANTHER" id="PTHR32322:SF18">
    <property type="entry name" value="S-ADENOSYLMETHIONINE_S-ADENOSYLHOMOCYSTEINE TRANSPORTER"/>
    <property type="match status" value="1"/>
</dbReference>
<dbReference type="InterPro" id="IPR000620">
    <property type="entry name" value="EamA_dom"/>
</dbReference>
<organism evidence="9 10">
    <name type="scientific">Candidatus Butyricicoccus avistercoris</name>
    <dbReference type="NCBI Taxonomy" id="2838518"/>
    <lineage>
        <taxon>Bacteria</taxon>
        <taxon>Bacillati</taxon>
        <taxon>Bacillota</taxon>
        <taxon>Clostridia</taxon>
        <taxon>Eubacteriales</taxon>
        <taxon>Butyricicoccaceae</taxon>
        <taxon>Butyricicoccus</taxon>
    </lineage>
</organism>
<evidence type="ECO:0000256" key="1">
    <source>
        <dbReference type="ARBA" id="ARBA00004651"/>
    </source>
</evidence>
<feature type="transmembrane region" description="Helical" evidence="7">
    <location>
        <begin position="40"/>
        <end position="62"/>
    </location>
</feature>
<dbReference type="GO" id="GO:0005886">
    <property type="term" value="C:plasma membrane"/>
    <property type="evidence" value="ECO:0007669"/>
    <property type="project" value="UniProtKB-SubCell"/>
</dbReference>
<dbReference type="PANTHER" id="PTHR32322">
    <property type="entry name" value="INNER MEMBRANE TRANSPORTER"/>
    <property type="match status" value="1"/>
</dbReference>
<accession>A0A9D1TI53</accession>
<feature type="transmembrane region" description="Helical" evidence="7">
    <location>
        <begin position="277"/>
        <end position="294"/>
    </location>
</feature>
<feature type="transmembrane region" description="Helical" evidence="7">
    <location>
        <begin position="254"/>
        <end position="271"/>
    </location>
</feature>
<gene>
    <name evidence="9" type="ORF">H9746_07750</name>
</gene>
<feature type="transmembrane region" description="Helical" evidence="7">
    <location>
        <begin position="74"/>
        <end position="96"/>
    </location>
</feature>
<keyword evidence="5 7" id="KW-1133">Transmembrane helix</keyword>
<evidence type="ECO:0000256" key="3">
    <source>
        <dbReference type="ARBA" id="ARBA00022475"/>
    </source>
</evidence>
<reference evidence="9" key="2">
    <citation type="submission" date="2021-04" db="EMBL/GenBank/DDBJ databases">
        <authorList>
            <person name="Gilroy R."/>
        </authorList>
    </citation>
    <scope>NUCLEOTIDE SEQUENCE</scope>
    <source>
        <strain evidence="9">CHK193-4272</strain>
    </source>
</reference>
<reference evidence="9" key="1">
    <citation type="journal article" date="2021" name="PeerJ">
        <title>Extensive microbial diversity within the chicken gut microbiome revealed by metagenomics and culture.</title>
        <authorList>
            <person name="Gilroy R."/>
            <person name="Ravi A."/>
            <person name="Getino M."/>
            <person name="Pursley I."/>
            <person name="Horton D.L."/>
            <person name="Alikhan N.F."/>
            <person name="Baker D."/>
            <person name="Gharbi K."/>
            <person name="Hall N."/>
            <person name="Watson M."/>
            <person name="Adriaenssens E.M."/>
            <person name="Foster-Nyarko E."/>
            <person name="Jarju S."/>
            <person name="Secka A."/>
            <person name="Antonio M."/>
            <person name="Oren A."/>
            <person name="Chaudhuri R.R."/>
            <person name="La Ragione R."/>
            <person name="Hildebrand F."/>
            <person name="Pallen M.J."/>
        </authorList>
    </citation>
    <scope>NUCLEOTIDE SEQUENCE</scope>
    <source>
        <strain evidence="9">CHK193-4272</strain>
    </source>
</reference>
<dbReference type="AlphaFoldDB" id="A0A9D1TI53"/>
<evidence type="ECO:0000313" key="9">
    <source>
        <dbReference type="EMBL" id="HIV62714.1"/>
    </source>
</evidence>
<name>A0A9D1TI53_9FIRM</name>
<evidence type="ECO:0000256" key="2">
    <source>
        <dbReference type="ARBA" id="ARBA00007362"/>
    </source>
</evidence>
<feature type="transmembrane region" description="Helical" evidence="7">
    <location>
        <begin position="223"/>
        <end position="242"/>
    </location>
</feature>
<evidence type="ECO:0000256" key="4">
    <source>
        <dbReference type="ARBA" id="ARBA00022692"/>
    </source>
</evidence>
<keyword evidence="6 7" id="KW-0472">Membrane</keyword>
<keyword evidence="3" id="KW-1003">Cell membrane</keyword>
<evidence type="ECO:0000256" key="6">
    <source>
        <dbReference type="ARBA" id="ARBA00023136"/>
    </source>
</evidence>
<feature type="transmembrane region" description="Helical" evidence="7">
    <location>
        <begin position="192"/>
        <end position="211"/>
    </location>
</feature>
<dbReference type="Proteomes" id="UP000886808">
    <property type="component" value="Unassembled WGS sequence"/>
</dbReference>
<dbReference type="Pfam" id="PF00892">
    <property type="entry name" value="EamA"/>
    <property type="match status" value="2"/>
</dbReference>
<comment type="similarity">
    <text evidence="2">Belongs to the EamA transporter family.</text>
</comment>
<protein>
    <submittedName>
        <fullName evidence="9">DMT family transporter</fullName>
    </submittedName>
</protein>
<evidence type="ECO:0000259" key="8">
    <source>
        <dbReference type="Pfam" id="PF00892"/>
    </source>
</evidence>
<evidence type="ECO:0000256" key="7">
    <source>
        <dbReference type="SAM" id="Phobius"/>
    </source>
</evidence>
<keyword evidence="4 7" id="KW-0812">Transmembrane</keyword>
<dbReference type="InterPro" id="IPR037185">
    <property type="entry name" value="EmrE-like"/>
</dbReference>
<comment type="caution">
    <text evidence="9">The sequence shown here is derived from an EMBL/GenBank/DDBJ whole genome shotgun (WGS) entry which is preliminary data.</text>
</comment>
<evidence type="ECO:0000256" key="5">
    <source>
        <dbReference type="ARBA" id="ARBA00022989"/>
    </source>
</evidence>
<feature type="domain" description="EamA" evidence="8">
    <location>
        <begin position="14"/>
        <end position="149"/>
    </location>
</feature>
<dbReference type="EMBL" id="DXIE01000045">
    <property type="protein sequence ID" value="HIV62714.1"/>
    <property type="molecule type" value="Genomic_DNA"/>
</dbReference>
<feature type="domain" description="EamA" evidence="8">
    <location>
        <begin position="163"/>
        <end position="295"/>
    </location>
</feature>
<feature type="transmembrane region" description="Helical" evidence="7">
    <location>
        <begin position="108"/>
        <end position="126"/>
    </location>
</feature>
<dbReference type="SUPFAM" id="SSF103481">
    <property type="entry name" value="Multidrug resistance efflux transporter EmrE"/>
    <property type="match status" value="2"/>
</dbReference>
<proteinExistence type="inferred from homology"/>
<sequence length="298" mass="32161">MNKSFIQKNTLIPALICTILWGSAIPVVKTGYELLSITDTFAKFTFAGYRFALAGILVLLLMKVQNKPIKPEKSAWSAILMICAVQTVLQYVFYYLGVGNTSGVRGSVLSATSTFFSVIIAHFVFVTDKLTLKKTIGCIIGFLGVIAVLSGSGFGYEKVKITGEGFMLMSAVGQGIGAVVSRKVAKGKDAMLLTGWQLFIGGVFLSLVGLLGKGQINITPKGFILLLYLAILSAVAFSLWTVMLKYQPVAKVTVYMFLVPVFGSILSAVILNENVFTVKNLIALIFVCLGILLVNKQK</sequence>
<dbReference type="InterPro" id="IPR050638">
    <property type="entry name" value="AA-Vitamin_Transporters"/>
</dbReference>
<evidence type="ECO:0000313" key="10">
    <source>
        <dbReference type="Proteomes" id="UP000886808"/>
    </source>
</evidence>
<feature type="transmembrane region" description="Helical" evidence="7">
    <location>
        <begin position="138"/>
        <end position="155"/>
    </location>
</feature>
<comment type="subcellular location">
    <subcellularLocation>
        <location evidence="1">Cell membrane</location>
        <topology evidence="1">Multi-pass membrane protein</topology>
    </subcellularLocation>
</comment>